<evidence type="ECO:0000256" key="9">
    <source>
        <dbReference type="SAM" id="MobiDB-lite"/>
    </source>
</evidence>
<keyword evidence="4" id="KW-0853">WD repeat</keyword>
<dbReference type="InterPro" id="IPR043153">
    <property type="entry name" value="DENN_C"/>
</dbReference>
<dbReference type="InterPro" id="IPR001680">
    <property type="entry name" value="WD40_rpt"/>
</dbReference>
<dbReference type="Pfam" id="PF02141">
    <property type="entry name" value="DENN"/>
    <property type="match status" value="1"/>
</dbReference>
<reference evidence="12 13" key="1">
    <citation type="submission" date="2008-02" db="EMBL/GenBank/DDBJ databases">
        <title>A 6x draft sequence assembly of the Pongo pygmaeus abelii genome.</title>
        <authorList>
            <person name="Wilson R.K."/>
            <person name="Mardis E."/>
        </authorList>
    </citation>
    <scope>NUCLEOTIDE SEQUENCE [LARGE SCALE GENOMIC DNA]</scope>
</reference>
<reference evidence="11" key="2">
    <citation type="submission" date="2017-12" db="EMBL/GenBank/DDBJ databases">
        <title>High-resolution comparative analysis of great ape genomes.</title>
        <authorList>
            <person name="Pollen A."/>
            <person name="Hastie A."/>
            <person name="Hormozdiari F."/>
            <person name="Dougherty M."/>
            <person name="Liu R."/>
            <person name="Chaisson M."/>
            <person name="Hoppe E."/>
            <person name="Hill C."/>
            <person name="Pang A."/>
            <person name="Hillier L."/>
            <person name="Baker C."/>
            <person name="Armstrong J."/>
            <person name="Shendure J."/>
            <person name="Paten B."/>
            <person name="Wilson R."/>
            <person name="Chao H."/>
            <person name="Schneider V."/>
            <person name="Ventura M."/>
            <person name="Kronenberg Z."/>
            <person name="Murali S."/>
            <person name="Gordon D."/>
            <person name="Cantsilieris S."/>
            <person name="Munson K."/>
            <person name="Nelson B."/>
            <person name="Raja A."/>
            <person name="Underwood J."/>
            <person name="Diekhans M."/>
            <person name="Fiddes I."/>
            <person name="Haussler D."/>
            <person name="Eichler E."/>
        </authorList>
    </citation>
    <scope>NUCLEOTIDE SEQUENCE [LARGE SCALE GENOMIC DNA]</scope>
    <source>
        <strain evidence="11">Susie</strain>
    </source>
</reference>
<dbReference type="EMBL" id="NDHI03003586">
    <property type="protein sequence ID" value="PNJ18009.1"/>
    <property type="molecule type" value="Genomic_DNA"/>
</dbReference>
<dbReference type="Gene3D" id="2.130.10.10">
    <property type="entry name" value="YVTN repeat-like/Quinoprotein amine dehydrogenase"/>
    <property type="match status" value="1"/>
</dbReference>
<dbReference type="Proteomes" id="UP000001595">
    <property type="component" value="Chromosome 8"/>
</dbReference>
<dbReference type="InterPro" id="IPR001194">
    <property type="entry name" value="cDENN_dom"/>
</dbReference>
<dbReference type="InterPro" id="IPR057977">
    <property type="entry name" value="TPR_DENND3"/>
</dbReference>
<dbReference type="SMART" id="SM00320">
    <property type="entry name" value="WD40"/>
    <property type="match status" value="3"/>
</dbReference>
<keyword evidence="3" id="KW-0597">Phosphoprotein</keyword>
<name>A0A2J8SB55_PONAB</name>
<dbReference type="InterPro" id="IPR037516">
    <property type="entry name" value="Tripartite_DENN"/>
</dbReference>
<dbReference type="AlphaFoldDB" id="A0A2J8SB55"/>
<gene>
    <name evidence="12" type="primary">DENND3</name>
    <name evidence="11" type="ORF">CR201_G0044423</name>
</gene>
<dbReference type="Gene3D" id="3.40.50.11500">
    <property type="match status" value="1"/>
</dbReference>
<evidence type="ECO:0000256" key="1">
    <source>
        <dbReference type="ARBA" id="ARBA00004496"/>
    </source>
</evidence>
<dbReference type="GO" id="GO:0032483">
    <property type="term" value="P:regulation of Rab protein signal transduction"/>
    <property type="evidence" value="ECO:0007669"/>
    <property type="project" value="TreeGrafter"/>
</dbReference>
<dbReference type="SMART" id="SM00801">
    <property type="entry name" value="dDENN"/>
    <property type="match status" value="1"/>
</dbReference>
<dbReference type="Gene3D" id="3.30.450.200">
    <property type="match status" value="1"/>
</dbReference>
<dbReference type="InterPro" id="IPR015943">
    <property type="entry name" value="WD40/YVTN_repeat-like_dom_sf"/>
</dbReference>
<proteinExistence type="predicted"/>
<keyword evidence="13" id="KW-1185">Reference proteome</keyword>
<feature type="domain" description="UDENN" evidence="10">
    <location>
        <begin position="1"/>
        <end position="372"/>
    </location>
</feature>
<evidence type="ECO:0000256" key="8">
    <source>
        <dbReference type="ARBA" id="ARBA00074528"/>
    </source>
</evidence>
<comment type="subcellular location">
    <subcellularLocation>
        <location evidence="1">Cytoplasm</location>
    </subcellularLocation>
</comment>
<accession>A0A2J8SB55</accession>
<keyword evidence="5" id="KW-0344">Guanine-nucleotide releasing factor</keyword>
<dbReference type="PANTHER" id="PTHR12296:SF21">
    <property type="entry name" value="DENN DOMAIN-CONTAINING PROTEIN 3"/>
    <property type="match status" value="1"/>
</dbReference>
<reference evidence="12" key="3">
    <citation type="submission" date="2025-05" db="UniProtKB">
        <authorList>
            <consortium name="Ensembl"/>
        </authorList>
    </citation>
    <scope>IDENTIFICATION</scope>
</reference>
<evidence type="ECO:0000256" key="3">
    <source>
        <dbReference type="ARBA" id="ARBA00022553"/>
    </source>
</evidence>
<feature type="non-terminal residue" evidence="11">
    <location>
        <position position="1"/>
    </location>
</feature>
<dbReference type="InterPro" id="IPR051696">
    <property type="entry name" value="DENN_Domain_GEFs"/>
</dbReference>
<dbReference type="GO" id="GO:0005085">
    <property type="term" value="F:guanyl-nucleotide exchange factor activity"/>
    <property type="evidence" value="ECO:0007669"/>
    <property type="project" value="UniProtKB-KW"/>
</dbReference>
<feature type="region of interest" description="Disordered" evidence="9">
    <location>
        <begin position="1"/>
        <end position="23"/>
    </location>
</feature>
<evidence type="ECO:0000256" key="2">
    <source>
        <dbReference type="ARBA" id="ARBA00022490"/>
    </source>
</evidence>
<dbReference type="Pfam" id="PF03455">
    <property type="entry name" value="dDENN"/>
    <property type="match status" value="1"/>
</dbReference>
<sequence length="1146" mass="130234">RRSLRKKREKPRPEQWKGLPGPARVPEPEDVAVLGGVDLLALPQLCFPGGVCVATEPKEDCVHFLVLTDVCGNRTYGVVAQYYRPLHDEYCFYNGKTHWERPGCFVPFAVCVVSRFPYYNSLKDCLSCLLAHLKLCKDFEVDNHIKDFAAKLSLIPSPPPGPLHLVFNMKSLQIVFPARADPESPILDLDLHLPLLCFRPEKVLQILTCILTEQRIVFFSSDWALLTLVAECFMAYLYPLQWQHPFVPILSDQMLDFVMAPTSFLMGCHLDHFEEVSKEADGLVLINIDHGSITYSKSTDDNVDIPDVPLLAAQTFIQRDVKNHLNYEHRVFNSEEFLKTRAPGDHRFYKQVLDTYMFHSFLKARLNRRMDAFAQMDLDTQSEEDRINGMLLSPRRPTVEKIASRKSSHLHITHRRMVVSMPNLQDIAMPELAPRNSSLRLTDTAGCRGSSSVLNVTPKSPYTFKIPEIHFPLESRYVQAYYADFVSMLSKAMGFLAPDNSLLLARYFYLRGLVHLMQGQLLSALLDFQNLYKTDIRIFPADLVKRTVESMSAPERAQAQRAPELMRLISEILDKPHEASKLDDHVKKFELPKKHMQLGDFMKRVQESGIVKDASTIHRLFEALTVGQEKQIDPETFKDFYNCWKETEAEAQEVSLPWLVMEHLDKNECVYKLSSSVKTNLGVGKIAMTQKRLFLLTEGRPGYMEISTFRNIEEVRSTTTVFLLRRIPTLKIRVASKKEVFEANLKTECDLWHLMVKEMWAGKKLADDHKDPHYVQQALTNVLLMDAVVGTLQSPGAIYAASKLSYFDKMRNEMPMTLPKTTLETLKHKINPSAGEAFPQAVDVLLYTPGHLDPAEKVEDAHPKLWCALSEGKVTVFDASSWTIHQHCFKVGTAKVNCMVMADQNQVWVGSEDSVIYIINVHSMSCNKQLTDHCSSVTDLIVQEGQKAPSEVYSCSMDGTVLAWNVSTLQVTSRFQLPRGGLTSIRLHGGRLWCCTGNSIVVMTTNGFLRQELKIEENFRDTSTSFLAFQLLPEEEQLWAACAGRSEVYIWSLKDLAQPPQRVPLEDCSEIHCMIRVKKQVWVGSQGLWQGTPKGKIYVIDAERKTVEKELVAHMDTVRTLCSAEDRYVLSGSGREEGKVAIWKGE</sequence>
<keyword evidence="2" id="KW-0963">Cytoplasm</keyword>
<organism evidence="11">
    <name type="scientific">Pongo abelii</name>
    <name type="common">Sumatran orangutan</name>
    <name type="synonym">Pongo pygmaeus abelii</name>
    <dbReference type="NCBI Taxonomy" id="9601"/>
    <lineage>
        <taxon>Eukaryota</taxon>
        <taxon>Metazoa</taxon>
        <taxon>Chordata</taxon>
        <taxon>Craniata</taxon>
        <taxon>Vertebrata</taxon>
        <taxon>Euteleostomi</taxon>
        <taxon>Mammalia</taxon>
        <taxon>Eutheria</taxon>
        <taxon>Euarchontoglires</taxon>
        <taxon>Primates</taxon>
        <taxon>Haplorrhini</taxon>
        <taxon>Catarrhini</taxon>
        <taxon>Hominidae</taxon>
        <taxon>Pongo</taxon>
    </lineage>
</organism>
<dbReference type="GeneTree" id="ENSGT00940000155784"/>
<dbReference type="FunFam" id="3.40.50.11500:FF:000008">
    <property type="entry name" value="DENN domain containing 3"/>
    <property type="match status" value="1"/>
</dbReference>
<dbReference type="SUPFAM" id="SSF50978">
    <property type="entry name" value="WD40 repeat-like"/>
    <property type="match status" value="1"/>
</dbReference>
<dbReference type="InterPro" id="IPR005112">
    <property type="entry name" value="dDENN_dom"/>
</dbReference>
<accession>A0A8I5TBV4</accession>
<dbReference type="GO" id="GO:0031410">
    <property type="term" value="C:cytoplasmic vesicle"/>
    <property type="evidence" value="ECO:0007669"/>
    <property type="project" value="TreeGrafter"/>
</dbReference>
<evidence type="ECO:0000313" key="12">
    <source>
        <dbReference type="Ensembl" id="ENSPPYP00000026814.1"/>
    </source>
</evidence>
<dbReference type="PANTHER" id="PTHR12296">
    <property type="entry name" value="DENN DOMAIN-CONTAINING PROTEIN 4"/>
    <property type="match status" value="1"/>
</dbReference>
<evidence type="ECO:0000256" key="4">
    <source>
        <dbReference type="ARBA" id="ARBA00022574"/>
    </source>
</evidence>
<dbReference type="Ensembl" id="ENSPPYT00000035512.1">
    <property type="protein sequence ID" value="ENSPPYP00000026814.1"/>
    <property type="gene ID" value="ENSPPYG00000018910.3"/>
</dbReference>
<evidence type="ECO:0000256" key="5">
    <source>
        <dbReference type="ARBA" id="ARBA00022658"/>
    </source>
</evidence>
<evidence type="ECO:0000259" key="10">
    <source>
        <dbReference type="PROSITE" id="PS50211"/>
    </source>
</evidence>
<dbReference type="SMART" id="SM00799">
    <property type="entry name" value="DENN"/>
    <property type="match status" value="1"/>
</dbReference>
<dbReference type="InterPro" id="IPR036322">
    <property type="entry name" value="WD40_repeat_dom_sf"/>
</dbReference>
<feature type="compositionally biased region" description="Basic residues" evidence="9">
    <location>
        <begin position="1"/>
        <end position="10"/>
    </location>
</feature>
<evidence type="ECO:0000256" key="7">
    <source>
        <dbReference type="ARBA" id="ARBA00062438"/>
    </source>
</evidence>
<dbReference type="Pfam" id="PF25570">
    <property type="entry name" value="TPR_DENND3"/>
    <property type="match status" value="1"/>
</dbReference>
<evidence type="ECO:0000313" key="13">
    <source>
        <dbReference type="Proteomes" id="UP000001595"/>
    </source>
</evidence>
<protein>
    <recommendedName>
        <fullName evidence="8">DENN domain-containing protein 3</fullName>
    </recommendedName>
</protein>
<keyword evidence="6" id="KW-0677">Repeat</keyword>
<dbReference type="PROSITE" id="PS50211">
    <property type="entry name" value="DENN"/>
    <property type="match status" value="1"/>
</dbReference>
<evidence type="ECO:0000313" key="11">
    <source>
        <dbReference type="EMBL" id="PNJ18009.1"/>
    </source>
</evidence>
<dbReference type="FunFam" id="3.30.450.200:FF:000008">
    <property type="entry name" value="DENN domain-containing protein 3"/>
    <property type="match status" value="1"/>
</dbReference>
<evidence type="ECO:0000256" key="6">
    <source>
        <dbReference type="ARBA" id="ARBA00022737"/>
    </source>
</evidence>
<comment type="subunit">
    <text evidence="7">Forms oligomers. Interacts with 6 of the 7 known isoforms of 14-3-3 proteins.</text>
</comment>